<dbReference type="RefSeq" id="WP_090305286.1">
    <property type="nucleotide sequence ID" value="NZ_FNRK01000004.1"/>
</dbReference>
<proteinExistence type="predicted"/>
<evidence type="ECO:0000313" key="1">
    <source>
        <dbReference type="EMBL" id="SEA15914.1"/>
    </source>
</evidence>
<dbReference type="Proteomes" id="UP000199394">
    <property type="component" value="Unassembled WGS sequence"/>
</dbReference>
<dbReference type="STRING" id="81409.SAMN04515656_104145"/>
<dbReference type="AlphaFoldDB" id="A0A1H3YXX2"/>
<accession>A0A1H3YXX2</accession>
<keyword evidence="2" id="KW-1185">Reference proteome</keyword>
<organism evidence="1 2">
    <name type="scientific">Eubacterium aggregans</name>
    <dbReference type="NCBI Taxonomy" id="81409"/>
    <lineage>
        <taxon>Bacteria</taxon>
        <taxon>Bacillati</taxon>
        <taxon>Bacillota</taxon>
        <taxon>Clostridia</taxon>
        <taxon>Eubacteriales</taxon>
        <taxon>Eubacteriaceae</taxon>
        <taxon>Eubacterium</taxon>
    </lineage>
</organism>
<sequence>MTLAKHGVTATTPKSILFGAGVVYKNLKCTEDVWSGTVLGATSGGSKLSIKNELSSPEIDGVTVKLKGLDSIKSQEVTLEVNLIELNKDTMKLAILGMDGTSDAAGFDLIEMKGTVETGDYLENIAIVGYKTDNTPITVILENAICTSGMEIATKNNEASVSTLTFEPRADASEAIDKLPVKIYASNASYSTGV</sequence>
<dbReference type="OrthoDB" id="9802197at2"/>
<evidence type="ECO:0008006" key="3">
    <source>
        <dbReference type="Google" id="ProtNLM"/>
    </source>
</evidence>
<protein>
    <recommendedName>
        <fullName evidence="3">Phage major tail protein, TP901-1 family</fullName>
    </recommendedName>
</protein>
<evidence type="ECO:0000313" key="2">
    <source>
        <dbReference type="Proteomes" id="UP000199394"/>
    </source>
</evidence>
<dbReference type="EMBL" id="FNRK01000004">
    <property type="protein sequence ID" value="SEA15914.1"/>
    <property type="molecule type" value="Genomic_DNA"/>
</dbReference>
<gene>
    <name evidence="1" type="ORF">SAMN04515656_104145</name>
</gene>
<name>A0A1H3YXX2_9FIRM</name>
<reference evidence="1 2" key="1">
    <citation type="submission" date="2016-10" db="EMBL/GenBank/DDBJ databases">
        <authorList>
            <person name="de Groot N.N."/>
        </authorList>
    </citation>
    <scope>NUCLEOTIDE SEQUENCE [LARGE SCALE GENOMIC DNA]</scope>
    <source>
        <strain evidence="1 2">SR12</strain>
    </source>
</reference>